<evidence type="ECO:0000313" key="2">
    <source>
        <dbReference type="Proteomes" id="UP000683000"/>
    </source>
</evidence>
<dbReference type="Proteomes" id="UP000683000">
    <property type="component" value="Unassembled WGS sequence"/>
</dbReference>
<keyword evidence="2" id="KW-1185">Reference proteome</keyword>
<organism evidence="1 2">
    <name type="scientific">Boletus reticuloceps</name>
    <dbReference type="NCBI Taxonomy" id="495285"/>
    <lineage>
        <taxon>Eukaryota</taxon>
        <taxon>Fungi</taxon>
        <taxon>Dikarya</taxon>
        <taxon>Basidiomycota</taxon>
        <taxon>Agaricomycotina</taxon>
        <taxon>Agaricomycetes</taxon>
        <taxon>Agaricomycetidae</taxon>
        <taxon>Boletales</taxon>
        <taxon>Boletineae</taxon>
        <taxon>Boletaceae</taxon>
        <taxon>Boletoideae</taxon>
        <taxon>Boletus</taxon>
    </lineage>
</organism>
<reference evidence="1" key="1">
    <citation type="submission" date="2021-03" db="EMBL/GenBank/DDBJ databases">
        <title>Evolutionary innovations through gain and loss of genes in the ectomycorrhizal Boletales.</title>
        <authorList>
            <person name="Wu G."/>
            <person name="Miyauchi S."/>
            <person name="Morin E."/>
            <person name="Yang Z.-L."/>
            <person name="Xu J."/>
            <person name="Martin F.M."/>
        </authorList>
    </citation>
    <scope>NUCLEOTIDE SEQUENCE</scope>
    <source>
        <strain evidence="1">BR01</strain>
    </source>
</reference>
<dbReference type="OrthoDB" id="10604443at2759"/>
<sequence>MAALSRNEARVKCRSNVFGQARESGAARLSFNAPPPALAGSSSCAARASRCRPSPLPFRHSRLRLCHGSSRLTTAVQRPPFN</sequence>
<comment type="caution">
    <text evidence="1">The sequence shown here is derived from an EMBL/GenBank/DDBJ whole genome shotgun (WGS) entry which is preliminary data.</text>
</comment>
<proteinExistence type="predicted"/>
<protein>
    <submittedName>
        <fullName evidence="1">Uncharacterized protein</fullName>
    </submittedName>
</protein>
<dbReference type="AlphaFoldDB" id="A0A8I3A3Z3"/>
<evidence type="ECO:0000313" key="1">
    <source>
        <dbReference type="EMBL" id="KAG6370913.1"/>
    </source>
</evidence>
<name>A0A8I3A3Z3_9AGAM</name>
<accession>A0A8I3A3Z3</accession>
<gene>
    <name evidence="1" type="ORF">JVT61DRAFT_10938</name>
</gene>
<dbReference type="EMBL" id="JAGFBS010000043">
    <property type="protein sequence ID" value="KAG6370913.1"/>
    <property type="molecule type" value="Genomic_DNA"/>
</dbReference>